<dbReference type="InterPro" id="IPR051127">
    <property type="entry name" value="Fungal_SecMet_Regulators"/>
</dbReference>
<reference evidence="8" key="1">
    <citation type="submission" date="2022-07" db="EMBL/GenBank/DDBJ databases">
        <title>Taxonomy of Aspergillus series Nigri: significant species reduction supported by multi-species coalescent approaches.</title>
        <authorList>
            <person name="Bian C."/>
            <person name="Kusuya Y."/>
            <person name="Sklenar F."/>
            <person name="D'hooge E."/>
            <person name="Yaguchi T."/>
            <person name="Takahashi H."/>
            <person name="Hubka V."/>
        </authorList>
    </citation>
    <scope>NUCLEOTIDE SEQUENCE</scope>
    <source>
        <strain evidence="8">CBS 733.88</strain>
    </source>
</reference>
<comment type="caution">
    <text evidence="8">The sequence shown here is derived from an EMBL/GenBank/DDBJ whole genome shotgun (WGS) entry which is preliminary data.</text>
</comment>
<organism evidence="8 9">
    <name type="scientific">Aspergillus brasiliensis</name>
    <dbReference type="NCBI Taxonomy" id="319629"/>
    <lineage>
        <taxon>Eukaryota</taxon>
        <taxon>Fungi</taxon>
        <taxon>Dikarya</taxon>
        <taxon>Ascomycota</taxon>
        <taxon>Pezizomycotina</taxon>
        <taxon>Eurotiomycetes</taxon>
        <taxon>Eurotiomycetidae</taxon>
        <taxon>Eurotiales</taxon>
        <taxon>Aspergillaceae</taxon>
        <taxon>Aspergillus</taxon>
        <taxon>Aspergillus subgen. Circumdati</taxon>
    </lineage>
</organism>
<dbReference type="SMART" id="SM00906">
    <property type="entry name" value="Fungal_trans"/>
    <property type="match status" value="1"/>
</dbReference>
<accession>A0A9W6DKF0</accession>
<dbReference type="GO" id="GO:0000981">
    <property type="term" value="F:DNA-binding transcription factor activity, RNA polymerase II-specific"/>
    <property type="evidence" value="ECO:0007669"/>
    <property type="project" value="InterPro"/>
</dbReference>
<feature type="compositionally biased region" description="Polar residues" evidence="6">
    <location>
        <begin position="90"/>
        <end position="108"/>
    </location>
</feature>
<dbReference type="InterPro" id="IPR001138">
    <property type="entry name" value="Zn2Cys6_DnaBD"/>
</dbReference>
<evidence type="ECO:0000256" key="4">
    <source>
        <dbReference type="ARBA" id="ARBA00023163"/>
    </source>
</evidence>
<evidence type="ECO:0000256" key="1">
    <source>
        <dbReference type="ARBA" id="ARBA00022723"/>
    </source>
</evidence>
<evidence type="ECO:0000256" key="5">
    <source>
        <dbReference type="ARBA" id="ARBA00023242"/>
    </source>
</evidence>
<dbReference type="Proteomes" id="UP001143548">
    <property type="component" value="Unassembled WGS sequence"/>
</dbReference>
<dbReference type="SUPFAM" id="SSF57701">
    <property type="entry name" value="Zn2/Cys6 DNA-binding domain"/>
    <property type="match status" value="1"/>
</dbReference>
<dbReference type="GO" id="GO:0000435">
    <property type="term" value="P:positive regulation of transcription from RNA polymerase II promoter by galactose"/>
    <property type="evidence" value="ECO:0007669"/>
    <property type="project" value="TreeGrafter"/>
</dbReference>
<dbReference type="EMBL" id="BROQ01000030">
    <property type="protein sequence ID" value="GKZ20539.1"/>
    <property type="molecule type" value="Genomic_DNA"/>
</dbReference>
<feature type="domain" description="Zn(2)-C6 fungal-type" evidence="7">
    <location>
        <begin position="24"/>
        <end position="53"/>
    </location>
</feature>
<dbReference type="PROSITE" id="PS50048">
    <property type="entry name" value="ZN2_CY6_FUNGAL_2"/>
    <property type="match status" value="1"/>
</dbReference>
<keyword evidence="2" id="KW-0805">Transcription regulation</keyword>
<keyword evidence="4" id="KW-0804">Transcription</keyword>
<evidence type="ECO:0000256" key="6">
    <source>
        <dbReference type="SAM" id="MobiDB-lite"/>
    </source>
</evidence>
<name>A0A9W6DKF0_9EURO</name>
<feature type="region of interest" description="Disordered" evidence="6">
    <location>
        <begin position="54"/>
        <end position="108"/>
    </location>
</feature>
<feature type="region of interest" description="Disordered" evidence="6">
    <location>
        <begin position="620"/>
        <end position="643"/>
    </location>
</feature>
<dbReference type="GO" id="GO:0005634">
    <property type="term" value="C:nucleus"/>
    <property type="evidence" value="ECO:0007669"/>
    <property type="project" value="TreeGrafter"/>
</dbReference>
<keyword evidence="5" id="KW-0539">Nucleus</keyword>
<dbReference type="Gene3D" id="4.10.240.10">
    <property type="entry name" value="Zn(2)-C6 fungal-type DNA-binding domain"/>
    <property type="match status" value="1"/>
</dbReference>
<dbReference type="Pfam" id="PF04082">
    <property type="entry name" value="Fungal_trans"/>
    <property type="match status" value="1"/>
</dbReference>
<dbReference type="GO" id="GO:0008270">
    <property type="term" value="F:zinc ion binding"/>
    <property type="evidence" value="ECO:0007669"/>
    <property type="project" value="InterPro"/>
</dbReference>
<keyword evidence="3" id="KW-0238">DNA-binding</keyword>
<dbReference type="GO" id="GO:0000978">
    <property type="term" value="F:RNA polymerase II cis-regulatory region sequence-specific DNA binding"/>
    <property type="evidence" value="ECO:0007669"/>
    <property type="project" value="TreeGrafter"/>
</dbReference>
<dbReference type="GO" id="GO:0006351">
    <property type="term" value="P:DNA-templated transcription"/>
    <property type="evidence" value="ECO:0007669"/>
    <property type="project" value="InterPro"/>
</dbReference>
<dbReference type="AlphaFoldDB" id="A0A9W6DKF0"/>
<evidence type="ECO:0000313" key="8">
    <source>
        <dbReference type="EMBL" id="GKZ20539.1"/>
    </source>
</evidence>
<dbReference type="PANTHER" id="PTHR47424:SF12">
    <property type="entry name" value="TRANSCRIPTION FACTOR ASQA"/>
    <property type="match status" value="1"/>
</dbReference>
<sequence length="684" mass="76855">MSEITSSNFPGTTLAPRRRKVAKACDFCREHRIRCEDATPCPPCRDNDVACRRSRSLHTPRKSPRKSIQRQNGRDADKQHPDGHSGDVAPTSSIRAVDTSIRSPSPSANLAWTSHKTDSILGFIARLNSFCSGVSQLHPGASPSDNDLSLDQISPFPSRVLEETRDADCDLSPAQIRHLLRIFWVRIRPLMPIMELKDLDPPSKHTPLQDAIVAFSLHYIYCSGLHSKLIGLDWPQFQARQSPVGMPYFQRCLSAVTRLATFAEPSLSAIQCYCYLTSYLLNLGYHQAAYNMVGLALRVAQSLNYLDARHRGRQVCQTFRRLWWTLIHLDFRCSRYVGKPVTINIDGLVCLKPSRESQDIHLSNGLLYHTTSMSLTAAALVVSGAMGHHDFLDGAVEPTQLEERAEVLSQNLFHIRNWRDQLPQDQPHFTNIHFEETDVPRDTELLEVVDDQQLIMEQSPIVTLLNTLLLLQYHNVIISLHRVFIQFPTYPLVPKSHPKADAHAATALNHALTMIRIAHQRMSVHDILHGLSELYQYQWNAVITIIGFLLAYPYCHRCSRAREHLSLALEIFDSAGSEDSTATRAAAQTRYLCGKVDTLVQILSLSQPTPAATMESQIFPQNQSSDSRSPLPQSEGTTPLPDLNGGEVLWPWADLINLDTWPTYCDEVSEAFMDSAGFVAPHIL</sequence>
<dbReference type="CDD" id="cd12148">
    <property type="entry name" value="fungal_TF_MHR"/>
    <property type="match status" value="1"/>
</dbReference>
<feature type="compositionally biased region" description="Basic residues" evidence="6">
    <location>
        <begin position="54"/>
        <end position="68"/>
    </location>
</feature>
<feature type="compositionally biased region" description="Basic and acidic residues" evidence="6">
    <location>
        <begin position="72"/>
        <end position="85"/>
    </location>
</feature>
<evidence type="ECO:0000313" key="9">
    <source>
        <dbReference type="Proteomes" id="UP001143548"/>
    </source>
</evidence>
<evidence type="ECO:0000256" key="2">
    <source>
        <dbReference type="ARBA" id="ARBA00023015"/>
    </source>
</evidence>
<dbReference type="InterPro" id="IPR036864">
    <property type="entry name" value="Zn2-C6_fun-type_DNA-bd_sf"/>
</dbReference>
<dbReference type="PROSITE" id="PS00463">
    <property type="entry name" value="ZN2_CY6_FUNGAL_1"/>
    <property type="match status" value="1"/>
</dbReference>
<dbReference type="InterPro" id="IPR007219">
    <property type="entry name" value="XnlR_reg_dom"/>
</dbReference>
<evidence type="ECO:0000259" key="7">
    <source>
        <dbReference type="PROSITE" id="PS50048"/>
    </source>
</evidence>
<feature type="compositionally biased region" description="Polar residues" evidence="6">
    <location>
        <begin position="620"/>
        <end position="637"/>
    </location>
</feature>
<protein>
    <recommendedName>
        <fullName evidence="7">Zn(2)-C6 fungal-type domain-containing protein</fullName>
    </recommendedName>
</protein>
<evidence type="ECO:0000256" key="3">
    <source>
        <dbReference type="ARBA" id="ARBA00023125"/>
    </source>
</evidence>
<dbReference type="PANTHER" id="PTHR47424">
    <property type="entry name" value="REGULATORY PROTEIN GAL4"/>
    <property type="match status" value="1"/>
</dbReference>
<proteinExistence type="predicted"/>
<keyword evidence="1" id="KW-0479">Metal-binding</keyword>
<dbReference type="CDD" id="cd00067">
    <property type="entry name" value="GAL4"/>
    <property type="match status" value="1"/>
</dbReference>
<gene>
    <name evidence="8" type="ORF">AbraCBS73388_006117</name>
</gene>